<dbReference type="InterPro" id="IPR046433">
    <property type="entry name" value="ActCoA_hydro"/>
</dbReference>
<evidence type="ECO:0000259" key="5">
    <source>
        <dbReference type="Pfam" id="PF13336"/>
    </source>
</evidence>
<keyword evidence="6" id="KW-0808">Transferase</keyword>
<proteinExistence type="inferred from homology"/>
<reference evidence="6" key="1">
    <citation type="submission" date="2009-09" db="EMBL/GenBank/DDBJ databases">
        <authorList>
            <person name="Weinstock G."/>
            <person name="Sodergren E."/>
            <person name="Clifton S."/>
            <person name="Fulton L."/>
            <person name="Fulton B."/>
            <person name="Courtney L."/>
            <person name="Fronick C."/>
            <person name="Harrison M."/>
            <person name="Strong C."/>
            <person name="Farmer C."/>
            <person name="Delahaunty K."/>
            <person name="Markovic C."/>
            <person name="Hall O."/>
            <person name="Minx P."/>
            <person name="Tomlinson C."/>
            <person name="Mitreva M."/>
            <person name="Nelson J."/>
            <person name="Hou S."/>
            <person name="Wollam A."/>
            <person name="Pepin K.H."/>
            <person name="Johnson M."/>
            <person name="Bhonagiri V."/>
            <person name="Nash W.E."/>
            <person name="Warren W."/>
            <person name="Chinwalla A."/>
            <person name="Mardis E.R."/>
            <person name="Wilson R.K."/>
        </authorList>
    </citation>
    <scope>NUCLEOTIDE SEQUENCE [LARGE SCALE GENOMIC DNA]</scope>
    <source>
        <strain evidence="6">DSM 15470</strain>
    </source>
</reference>
<evidence type="ECO:0000313" key="7">
    <source>
        <dbReference type="Proteomes" id="UP000004736"/>
    </source>
</evidence>
<dbReference type="InterPro" id="IPR003702">
    <property type="entry name" value="ActCoA_hydro_N"/>
</dbReference>
<dbReference type="FunFam" id="3.30.750.70:FF:000002">
    <property type="entry name" value="Acetyl-CoA hydrolase Ach1"/>
    <property type="match status" value="1"/>
</dbReference>
<dbReference type="GO" id="GO:0006083">
    <property type="term" value="P:acetate metabolic process"/>
    <property type="evidence" value="ECO:0007669"/>
    <property type="project" value="InterPro"/>
</dbReference>
<dbReference type="Pfam" id="PF13336">
    <property type="entry name" value="AcetylCoA_hyd_C"/>
    <property type="match status" value="1"/>
</dbReference>
<dbReference type="FunFam" id="3.40.1080.20:FF:000001">
    <property type="entry name" value="Acetyl-CoA hydrolase Ach1"/>
    <property type="match status" value="1"/>
</dbReference>
<evidence type="ECO:0000313" key="6">
    <source>
        <dbReference type="EMBL" id="EEW97050.1"/>
    </source>
</evidence>
<dbReference type="NCBIfam" id="TIGR03458">
    <property type="entry name" value="YgfH_subfam"/>
    <property type="match status" value="1"/>
</dbReference>
<name>C9LNB4_9FIRM</name>
<dbReference type="GO" id="GO:0006084">
    <property type="term" value="P:acetyl-CoA metabolic process"/>
    <property type="evidence" value="ECO:0007669"/>
    <property type="project" value="InterPro"/>
</dbReference>
<evidence type="ECO:0000256" key="1">
    <source>
        <dbReference type="ARBA" id="ARBA00009632"/>
    </source>
</evidence>
<dbReference type="Proteomes" id="UP000004736">
    <property type="component" value="Unassembled WGS sequence"/>
</dbReference>
<organism evidence="6 7">
    <name type="scientific">Dialister invisus DSM 15470</name>
    <dbReference type="NCBI Taxonomy" id="592028"/>
    <lineage>
        <taxon>Bacteria</taxon>
        <taxon>Bacillati</taxon>
        <taxon>Bacillota</taxon>
        <taxon>Negativicutes</taxon>
        <taxon>Veillonellales</taxon>
        <taxon>Veillonellaceae</taxon>
        <taxon>Dialister</taxon>
    </lineage>
</organism>
<feature type="binding site" evidence="3">
    <location>
        <position position="403"/>
    </location>
    <ligand>
        <name>CoA</name>
        <dbReference type="ChEBI" id="CHEBI:57287"/>
    </ligand>
</feature>
<dbReference type="eggNOG" id="COG0427">
    <property type="taxonomic scope" value="Bacteria"/>
</dbReference>
<sequence length="521" mass="56617">MIVMIDINDSEFLSRIEPKELLDKVCDGKTAAAMIQPGDILGISGFTPCGYPKITMHELAERMKQTPFQVDVWTGASTGSQIDTELVAVNGIRNRMPYQTNANLRKAINAGQINYFDLHLSHVAQQIREGFFTNVKGEHVTGPDFAVIEACKIVNRDGEIGIVPTTAIGNSPVFVSQGKKVIIEVNTTQPVALDGMADIYEVANPPHRVPIPIVKAGDRIGKTYIPVDSAKIVAIVPCDLPDVTRALAPLDDDAEKMGNNLVDFLKNEVKHGRLPENLLPLQSGVGNVANAVINGLVHSDFKNLSVYTEVIQDGMFDLIDEGKIDMISGTSLSPSPDGLKRFHANIEKYSKKIILRPQEISNNGEVARRIGVVAMNTALEMDIYGHVNSTHVTGTKLMNGIGGSGDFARNGALSCFFCHSVAKGGAISAVVPMCSHVDHTEHDTHVFISEQGVADVRGLSPKERAKVIINNVAHPTFRDQLMDYFERACALNGNSQTPHILSEAFKFHTSLAETGSMLFKK</sequence>
<evidence type="ECO:0000256" key="2">
    <source>
        <dbReference type="PIRSR" id="PIRSR617821-1"/>
    </source>
</evidence>
<comment type="caution">
    <text evidence="6">The sequence shown here is derived from an EMBL/GenBank/DDBJ whole genome shotgun (WGS) entry which is preliminary data.</text>
</comment>
<dbReference type="Gene3D" id="3.40.1080.10">
    <property type="entry name" value="Glutaconate Coenzyme A-transferase"/>
    <property type="match status" value="1"/>
</dbReference>
<dbReference type="AlphaFoldDB" id="C9LNB4"/>
<accession>C9LNB4</accession>
<dbReference type="HOGENOM" id="CLU_019748_3_0_9"/>
<dbReference type="Gene3D" id="3.40.1080.20">
    <property type="entry name" value="Acetyl-CoA hydrolase/transferase C-terminal domain"/>
    <property type="match status" value="1"/>
</dbReference>
<dbReference type="PANTHER" id="PTHR43609">
    <property type="entry name" value="ACETYL-COA HYDROLASE"/>
    <property type="match status" value="1"/>
</dbReference>
<feature type="binding site" evidence="3">
    <location>
        <position position="399"/>
    </location>
    <ligand>
        <name>CoA</name>
        <dbReference type="ChEBI" id="CHEBI:57287"/>
    </ligand>
</feature>
<dbReference type="InterPro" id="IPR017821">
    <property type="entry name" value="Succinate_CoA_transferase"/>
</dbReference>
<dbReference type="STRING" id="592028.GCWU000321_01034"/>
<evidence type="ECO:0000259" key="4">
    <source>
        <dbReference type="Pfam" id="PF02550"/>
    </source>
</evidence>
<feature type="domain" description="Acetyl-CoA hydrolase/transferase C-terminal" evidence="5">
    <location>
        <begin position="338"/>
        <end position="484"/>
    </location>
</feature>
<dbReference type="InterPro" id="IPR038460">
    <property type="entry name" value="AcetylCoA_hyd_C_sf"/>
</dbReference>
<protein>
    <submittedName>
        <fullName evidence="6">Succinate CoA transferase</fullName>
        <ecNumber evidence="6">2.8.3.-</ecNumber>
    </submittedName>
</protein>
<keyword evidence="7" id="KW-1185">Reference proteome</keyword>
<dbReference type="GO" id="GO:0008775">
    <property type="term" value="F:acetate CoA-transferase activity"/>
    <property type="evidence" value="ECO:0007669"/>
    <property type="project" value="InterPro"/>
</dbReference>
<feature type="domain" description="Acetyl-CoA hydrolase/transferase N-terminal" evidence="4">
    <location>
        <begin position="20"/>
        <end position="237"/>
    </location>
</feature>
<dbReference type="InterPro" id="IPR026888">
    <property type="entry name" value="AcetylCoA_hyd_C"/>
</dbReference>
<feature type="binding site" evidence="3">
    <location>
        <begin position="284"/>
        <end position="288"/>
    </location>
    <ligand>
        <name>CoA</name>
        <dbReference type="ChEBI" id="CHEBI:57287"/>
    </ligand>
</feature>
<evidence type="ECO:0000256" key="3">
    <source>
        <dbReference type="PIRSR" id="PIRSR617821-2"/>
    </source>
</evidence>
<dbReference type="SUPFAM" id="SSF100950">
    <property type="entry name" value="NagB/RpiA/CoA transferase-like"/>
    <property type="match status" value="2"/>
</dbReference>
<dbReference type="Gene3D" id="3.30.750.70">
    <property type="entry name" value="4-hydroxybutyrate coenzyme like domains"/>
    <property type="match status" value="1"/>
</dbReference>
<dbReference type="EC" id="2.8.3.-" evidence="6"/>
<feature type="binding site" evidence="3">
    <location>
        <position position="423"/>
    </location>
    <ligand>
        <name>CoA</name>
        <dbReference type="ChEBI" id="CHEBI:57287"/>
    </ligand>
</feature>
<comment type="similarity">
    <text evidence="1">Belongs to the acetyl-CoA hydrolase/transferase family.</text>
</comment>
<feature type="active site" description="5-glutamyl coenzyme A thioester intermediate" evidence="2">
    <location>
        <position position="309"/>
    </location>
</feature>
<gene>
    <name evidence="6" type="ORF">GCWU000321_01034</name>
</gene>
<dbReference type="PANTHER" id="PTHR43609:SF1">
    <property type="entry name" value="ACETYL-COA HYDROLASE"/>
    <property type="match status" value="1"/>
</dbReference>
<dbReference type="Pfam" id="PF02550">
    <property type="entry name" value="AcetylCoA_hydro"/>
    <property type="match status" value="1"/>
</dbReference>
<dbReference type="EMBL" id="ACIM02000001">
    <property type="protein sequence ID" value="EEW97050.1"/>
    <property type="molecule type" value="Genomic_DNA"/>
</dbReference>
<dbReference type="InterPro" id="IPR037171">
    <property type="entry name" value="NagB/RpiA_transferase-like"/>
</dbReference>
<dbReference type="GO" id="GO:0003986">
    <property type="term" value="F:acetyl-CoA hydrolase activity"/>
    <property type="evidence" value="ECO:0007669"/>
    <property type="project" value="TreeGrafter"/>
</dbReference>